<dbReference type="AlphaFoldDB" id="A0A940N3N2"/>
<keyword evidence="1" id="KW-0808">Transferase</keyword>
<dbReference type="Gene3D" id="3.40.50.2000">
    <property type="entry name" value="Glycogen Phosphorylase B"/>
    <property type="match status" value="2"/>
</dbReference>
<dbReference type="SUPFAM" id="SSF88713">
    <property type="entry name" value="Glycoside hydrolase/deacetylase"/>
    <property type="match status" value="1"/>
</dbReference>
<dbReference type="RefSeq" id="WP_209376904.1">
    <property type="nucleotide sequence ID" value="NZ_JAGIZA010000027.1"/>
</dbReference>
<dbReference type="InterPro" id="IPR011330">
    <property type="entry name" value="Glyco_hydro/deAcase_b/a-brl"/>
</dbReference>
<comment type="caution">
    <text evidence="1">The sequence shown here is derived from an EMBL/GenBank/DDBJ whole genome shotgun (WGS) entry which is preliminary data.</text>
</comment>
<proteinExistence type="predicted"/>
<dbReference type="SUPFAM" id="SSF53756">
    <property type="entry name" value="UDP-Glycosyltransferase/glycogen phosphorylase"/>
    <property type="match status" value="1"/>
</dbReference>
<dbReference type="EMBL" id="JAGIZA010000027">
    <property type="protein sequence ID" value="MBP0496112.1"/>
    <property type="molecule type" value="Genomic_DNA"/>
</dbReference>
<dbReference type="PANTHER" id="PTHR45947">
    <property type="entry name" value="SULFOQUINOVOSYL TRANSFERASE SQD2"/>
    <property type="match status" value="1"/>
</dbReference>
<dbReference type="PANTHER" id="PTHR45947:SF3">
    <property type="entry name" value="SULFOQUINOVOSYL TRANSFERASE SQD2"/>
    <property type="match status" value="1"/>
</dbReference>
<dbReference type="EC" id="2.4.-.-" evidence="1"/>
<evidence type="ECO:0000313" key="2">
    <source>
        <dbReference type="Proteomes" id="UP000677537"/>
    </source>
</evidence>
<dbReference type="CDD" id="cd03801">
    <property type="entry name" value="GT4_PimA-like"/>
    <property type="match status" value="1"/>
</dbReference>
<name>A0A940N3N2_9PROT</name>
<dbReference type="Pfam" id="PF13692">
    <property type="entry name" value="Glyco_trans_1_4"/>
    <property type="match status" value="1"/>
</dbReference>
<dbReference type="Proteomes" id="UP000677537">
    <property type="component" value="Unassembled WGS sequence"/>
</dbReference>
<dbReference type="Gene3D" id="3.20.20.370">
    <property type="entry name" value="Glycoside hydrolase/deacetylase"/>
    <property type="match status" value="1"/>
</dbReference>
<dbReference type="GO" id="GO:0016757">
    <property type="term" value="F:glycosyltransferase activity"/>
    <property type="evidence" value="ECO:0007669"/>
    <property type="project" value="UniProtKB-KW"/>
</dbReference>
<dbReference type="InterPro" id="IPR050194">
    <property type="entry name" value="Glycosyltransferase_grp1"/>
</dbReference>
<evidence type="ECO:0000313" key="1">
    <source>
        <dbReference type="EMBL" id="MBP0496112.1"/>
    </source>
</evidence>
<keyword evidence="1" id="KW-0328">Glycosyltransferase</keyword>
<keyword evidence="2" id="KW-1185">Reference proteome</keyword>
<protein>
    <submittedName>
        <fullName evidence="1">Glycosyltransferase</fullName>
        <ecNumber evidence="1">2.4.-.-</ecNumber>
    </submittedName>
</protein>
<sequence length="756" mass="82275">MKGPPRRVLHVLKYYRPAFTGEGVFLERSSAVMQELDGTVEHELLVTHTPRPAGPEAAGFCSTLRRVAYLNAAPVSTVLHYARLAWWFLRNLRRYDTVHFRTHADWYFVTYLLTRLAGRRLVLSATLDDSLPVLIGHYRPGLRRLATAGFRLFHAYVGISPRLHEQTRAVAAAPERCHLVPCGVTVPQAAPGMRERLRRSIDAGPDDPVLLFVGGLCARKDPLFLIEAMPAVLARHPGARLVLVGPPLEPDYVRRLDEAVAAAGIGAAVVLAGERLDPHPWFDAADLLVFASRLEGFGTVVPEAMAHGLPVVARRLAGVNESFVLQGETGFLFEDREGYLDAVLRLAGDAAMRRRLGAAGKALCARQFGMRQVAARYLGIYGLGDAGVDPDIDQAAGPEAAESGLGCTASITDSRFHAPADAIGGGPGDGPVLVTMVDAEEAFDWSRPFSRDARDVTSMRSQHLAHRVFSRHGVVPVYLADHPVASQDAGRAPLRELLQDGLCDLGAQLHPWVTPPFTEAVGEANSFAGNLPATVELEKARCLTGALEDAFGIAPRIYRTGRFGVGPRTADVLKQLGYVADSSVSPCWPTAAQRHDPSAWANPPGPYWVDRERTLMEIPVSAALVGRLASHGGRVAPFLFRPGADRLRLAGAAARLGLMERIRLSPEGMTVEEAKRLTRAMLAQGHRVFVLTYHSPSLEPGNTPYVRTAAQRDRFLAWLDEYYAFFREEVGGRNTTWREVRFGAAQAAKPAMAAAS</sequence>
<dbReference type="GO" id="GO:0005975">
    <property type="term" value="P:carbohydrate metabolic process"/>
    <property type="evidence" value="ECO:0007669"/>
    <property type="project" value="InterPro"/>
</dbReference>
<organism evidence="1 2">
    <name type="scientific">Roseomonas indoligenes</name>
    <dbReference type="NCBI Taxonomy" id="2820811"/>
    <lineage>
        <taxon>Bacteria</taxon>
        <taxon>Pseudomonadati</taxon>
        <taxon>Pseudomonadota</taxon>
        <taxon>Alphaproteobacteria</taxon>
        <taxon>Acetobacterales</taxon>
        <taxon>Roseomonadaceae</taxon>
        <taxon>Roseomonas</taxon>
    </lineage>
</organism>
<reference evidence="1" key="1">
    <citation type="submission" date="2021-03" db="EMBL/GenBank/DDBJ databases">
        <authorList>
            <person name="So Y."/>
        </authorList>
    </citation>
    <scope>NUCLEOTIDE SEQUENCE</scope>
    <source>
        <strain evidence="1">SG15</strain>
    </source>
</reference>
<accession>A0A940N3N2</accession>
<gene>
    <name evidence="1" type="ORF">J5Y10_25240</name>
</gene>